<dbReference type="OrthoDB" id="5051934at2759"/>
<dbReference type="Proteomes" id="UP000746612">
    <property type="component" value="Unassembled WGS sequence"/>
</dbReference>
<accession>A0A2H3GIQ0</accession>
<proteinExistence type="predicted"/>
<protein>
    <submittedName>
        <fullName evidence="1">Uncharacterized protein</fullName>
    </submittedName>
</protein>
<name>A0A2H3GIQ0_GIBZA</name>
<evidence type="ECO:0000313" key="1">
    <source>
        <dbReference type="EMBL" id="CAG2002868.1"/>
    </source>
</evidence>
<dbReference type="EMBL" id="CAJPIJ010000174">
    <property type="protein sequence ID" value="CAG2002868.1"/>
    <property type="molecule type" value="Genomic_DNA"/>
</dbReference>
<dbReference type="AlphaFoldDB" id="A0A2H3GIQ0"/>
<gene>
    <name evidence="1" type="ORF">MDCFG202_LOCUS488204</name>
</gene>
<comment type="caution">
    <text evidence="1">The sequence shown here is derived from an EMBL/GenBank/DDBJ whole genome shotgun (WGS) entry which is preliminary data.</text>
</comment>
<evidence type="ECO:0000313" key="2">
    <source>
        <dbReference type="Proteomes" id="UP000746612"/>
    </source>
</evidence>
<organism evidence="1 2">
    <name type="scientific">Gibberella zeae</name>
    <name type="common">Wheat head blight fungus</name>
    <name type="synonym">Fusarium graminearum</name>
    <dbReference type="NCBI Taxonomy" id="5518"/>
    <lineage>
        <taxon>Eukaryota</taxon>
        <taxon>Fungi</taxon>
        <taxon>Dikarya</taxon>
        <taxon>Ascomycota</taxon>
        <taxon>Pezizomycotina</taxon>
        <taxon>Sordariomycetes</taxon>
        <taxon>Hypocreomycetidae</taxon>
        <taxon>Hypocreales</taxon>
        <taxon>Nectriaceae</taxon>
        <taxon>Fusarium</taxon>
    </lineage>
</organism>
<sequence>MMHSFKITSNPEVAALIEKYGTNDALFILNLTYFTDIPLTEVGGSSYDAMNTGVRKIILGLSGQPGLTRSEFIVLSFWADHLGALKVPFLIDHAHTIICARAHRNLTSEFDVRFIRHAASCIEDDLANSDRVLSEYTTKDYGVILRLAYQSRLSDGYRRMRAQGLLDEDVSLDSIYENMLKPYIETAALRETKIKKHQTEKTLHDVEMSIGFAEGDKRFLTKFLRICEERIQMLNGKRETLKKETEPKPEDTWPGA</sequence>
<reference evidence="1" key="1">
    <citation type="submission" date="2021-03" db="EMBL/GenBank/DDBJ databases">
        <authorList>
            <person name="Alouane T."/>
            <person name="Langin T."/>
            <person name="Bonhomme L."/>
        </authorList>
    </citation>
    <scope>NUCLEOTIDE SEQUENCE</scope>
    <source>
        <strain evidence="1">MDC_Fg202</strain>
    </source>
</reference>